<keyword evidence="2" id="KW-1185">Reference proteome</keyword>
<protein>
    <submittedName>
        <fullName evidence="1">Uncharacterized protein</fullName>
    </submittedName>
</protein>
<evidence type="ECO:0000313" key="1">
    <source>
        <dbReference type="EMBL" id="ONI43008.1"/>
    </source>
</evidence>
<comment type="caution">
    <text evidence="1">The sequence shown here is derived from an EMBL/GenBank/DDBJ whole genome shotgun (WGS) entry which is preliminary data.</text>
</comment>
<sequence length="657" mass="73411">MKQPLSQKIKNTFFGVIGMILLIENGANLLNTNALLTEEAKTYANMSAQITASKFETWLAEKRTLVDILAREMERKGIPDNNEIFKVGLMKYTDEDIENIGFVRETTNEYFDTIGTLLEDDYVVTQSSWYKEAVEADGQVVFGDPYFSPALNQMSVTTSRTIRDKNGELLGVLTCEIGLENVSQMLSTYSEDNGRYVFVVNEALQLLMHPDEQYNPTDEKVLDITNNEGDYTALATNELQTIHIVKTSAGDRAYGIQYPINETTWRIVSIQPTRHITYDILTQCIKAIILFIATILLIHILIKRVNNRYINPINDISMILENLKDGYLHTDEINVPIETKEIEILVHSVEAISNTLNIYIRDISYILDKFAKGDFTLNNEEDYDYIGDFKPIQDSMKNISISLSALIKTSAQSTQEVNHGSIQLVKAAENLAQYTTDQIVLLDDFKLTTKEITNNISENIDAISKASETITEMTKKTVTGKEFMQGMIVSMNSISETTKNIAEVIMVIDELAQQTNILALNAAIESARAGEAGKGFGVVASEVRQLAMKTGETVKLIDDILLENLNTVREGEKMVELTSMTFDEIVASIEKTASVSEIIAQNSSMQKSFIQKLLDGTEVLGARVEESSAISQENVAISQELASEAENLKCQLNNFKI</sequence>
<accession>A0ACC8XHC0</accession>
<dbReference type="EMBL" id="LJDB01000001">
    <property type="protein sequence ID" value="ONI43008.1"/>
    <property type="molecule type" value="Genomic_DNA"/>
</dbReference>
<gene>
    <name evidence="1" type="ORF">AN396_00160</name>
</gene>
<reference evidence="1" key="1">
    <citation type="submission" date="2016-08" db="EMBL/GenBank/DDBJ databases">
        <authorList>
            <person name="Ngugi D.K."/>
            <person name="Miyake S."/>
            <person name="Stingl U."/>
        </authorList>
    </citation>
    <scope>NUCLEOTIDE SEQUENCE</scope>
    <source>
        <strain evidence="1">SCG-B11WGA-EpuloA1</strain>
    </source>
</reference>
<dbReference type="Proteomes" id="UP000188605">
    <property type="component" value="Unassembled WGS sequence"/>
</dbReference>
<name>A0ACC8XHC0_9FIRM</name>
<evidence type="ECO:0000313" key="2">
    <source>
        <dbReference type="Proteomes" id="UP000188605"/>
    </source>
</evidence>
<proteinExistence type="predicted"/>
<organism evidence="1 2">
    <name type="scientific">Candidatus Epulonipiscium fishelsonii</name>
    <dbReference type="NCBI Taxonomy" id="77094"/>
    <lineage>
        <taxon>Bacteria</taxon>
        <taxon>Bacillati</taxon>
        <taxon>Bacillota</taxon>
        <taxon>Clostridia</taxon>
        <taxon>Lachnospirales</taxon>
        <taxon>Lachnospiraceae</taxon>
        <taxon>Candidatus Epulonipiscium</taxon>
    </lineage>
</organism>